<dbReference type="InterPro" id="IPR006311">
    <property type="entry name" value="TAT_signal"/>
</dbReference>
<reference evidence="2 3" key="1">
    <citation type="submission" date="2020-08" db="EMBL/GenBank/DDBJ databases">
        <title>Genomic Encyclopedia of Type Strains, Phase IV (KMG-IV): sequencing the most valuable type-strain genomes for metagenomic binning, comparative biology and taxonomic classification.</title>
        <authorList>
            <person name="Goeker M."/>
        </authorList>
    </citation>
    <scope>NUCLEOTIDE SEQUENCE [LARGE SCALE GENOMIC DNA]</scope>
    <source>
        <strain evidence="2 3">DSM 16268</strain>
    </source>
</reference>
<evidence type="ECO:0000256" key="1">
    <source>
        <dbReference type="SAM" id="SignalP"/>
    </source>
</evidence>
<feature type="chain" id="PRO_5030988582" description="Metal-binding protein" evidence="1">
    <location>
        <begin position="25"/>
        <end position="157"/>
    </location>
</feature>
<feature type="signal peptide" evidence="1">
    <location>
        <begin position="1"/>
        <end position="24"/>
    </location>
</feature>
<dbReference type="Proteomes" id="UP000523821">
    <property type="component" value="Unassembled WGS sequence"/>
</dbReference>
<dbReference type="InterPro" id="IPR007332">
    <property type="entry name" value="DUF411"/>
</dbReference>
<organism evidence="2 3">
    <name type="scientific">Prosthecomicrobium pneumaticum</name>
    <dbReference type="NCBI Taxonomy" id="81895"/>
    <lineage>
        <taxon>Bacteria</taxon>
        <taxon>Pseudomonadati</taxon>
        <taxon>Pseudomonadota</taxon>
        <taxon>Alphaproteobacteria</taxon>
        <taxon>Hyphomicrobiales</taxon>
        <taxon>Kaistiaceae</taxon>
        <taxon>Prosthecomicrobium</taxon>
    </lineage>
</organism>
<dbReference type="PROSITE" id="PS51318">
    <property type="entry name" value="TAT"/>
    <property type="match status" value="1"/>
</dbReference>
<proteinExistence type="predicted"/>
<protein>
    <recommendedName>
        <fullName evidence="4">Metal-binding protein</fullName>
    </recommendedName>
</protein>
<evidence type="ECO:0000313" key="3">
    <source>
        <dbReference type="Proteomes" id="UP000523821"/>
    </source>
</evidence>
<evidence type="ECO:0008006" key="4">
    <source>
        <dbReference type="Google" id="ProtNLM"/>
    </source>
</evidence>
<dbReference type="Pfam" id="PF04214">
    <property type="entry name" value="DUF411"/>
    <property type="match status" value="1"/>
</dbReference>
<dbReference type="RefSeq" id="WP_183856756.1">
    <property type="nucleotide sequence ID" value="NZ_JACHOO010000005.1"/>
</dbReference>
<evidence type="ECO:0000313" key="2">
    <source>
        <dbReference type="EMBL" id="MBB5753700.1"/>
    </source>
</evidence>
<sequence length="157" mass="16595">MNMDRRRMLLLAGATLFAPAAARAAGQPLVTVYKDPSCSCCSAWADHIAKAGFPTKIVEEPRINAIKVRFGIPSALWSCHTAEVENFLLEGHVPAAALARLLAARPSVRGVAVAGMPVGSPGMDVAGMEPETYDVMAFGSEPPSVFMRFRGASPIPS</sequence>
<dbReference type="GeneID" id="95764042"/>
<accession>A0A7W9FN03</accession>
<dbReference type="AlphaFoldDB" id="A0A7W9FN03"/>
<dbReference type="EMBL" id="JACHOO010000005">
    <property type="protein sequence ID" value="MBB5753700.1"/>
    <property type="molecule type" value="Genomic_DNA"/>
</dbReference>
<keyword evidence="3" id="KW-1185">Reference proteome</keyword>
<comment type="caution">
    <text evidence="2">The sequence shown here is derived from an EMBL/GenBank/DDBJ whole genome shotgun (WGS) entry which is preliminary data.</text>
</comment>
<gene>
    <name evidence="2" type="ORF">GGQ63_002770</name>
</gene>
<name>A0A7W9FN03_9HYPH</name>
<keyword evidence="1" id="KW-0732">Signal</keyword>